<evidence type="ECO:0000313" key="2">
    <source>
        <dbReference type="Proteomes" id="UP000789396"/>
    </source>
</evidence>
<dbReference type="OrthoDB" id="2428143at2759"/>
<feature type="non-terminal residue" evidence="1">
    <location>
        <position position="1"/>
    </location>
</feature>
<gene>
    <name evidence="1" type="ORF">RFULGI_LOCUS8036</name>
</gene>
<sequence length="72" mass="8449">PLLPNIEVLTNDSDSKSSEDDLIYNISDLEELIALKFREYEELETNVSFSVIVKIENETWIKKFCLWNLVKI</sequence>
<evidence type="ECO:0000313" key="1">
    <source>
        <dbReference type="EMBL" id="CAG8639784.1"/>
    </source>
</evidence>
<dbReference type="EMBL" id="CAJVPZ010012447">
    <property type="protein sequence ID" value="CAG8639784.1"/>
    <property type="molecule type" value="Genomic_DNA"/>
</dbReference>
<proteinExistence type="predicted"/>
<name>A0A9N9DIN9_9GLOM</name>
<accession>A0A9N9DIN9</accession>
<organism evidence="1 2">
    <name type="scientific">Racocetra fulgida</name>
    <dbReference type="NCBI Taxonomy" id="60492"/>
    <lineage>
        <taxon>Eukaryota</taxon>
        <taxon>Fungi</taxon>
        <taxon>Fungi incertae sedis</taxon>
        <taxon>Mucoromycota</taxon>
        <taxon>Glomeromycotina</taxon>
        <taxon>Glomeromycetes</taxon>
        <taxon>Diversisporales</taxon>
        <taxon>Gigasporaceae</taxon>
        <taxon>Racocetra</taxon>
    </lineage>
</organism>
<comment type="caution">
    <text evidence="1">The sequence shown here is derived from an EMBL/GenBank/DDBJ whole genome shotgun (WGS) entry which is preliminary data.</text>
</comment>
<reference evidence="1" key="1">
    <citation type="submission" date="2021-06" db="EMBL/GenBank/DDBJ databases">
        <authorList>
            <person name="Kallberg Y."/>
            <person name="Tangrot J."/>
            <person name="Rosling A."/>
        </authorList>
    </citation>
    <scope>NUCLEOTIDE SEQUENCE</scope>
    <source>
        <strain evidence="1">IN212</strain>
    </source>
</reference>
<keyword evidence="2" id="KW-1185">Reference proteome</keyword>
<dbReference type="Proteomes" id="UP000789396">
    <property type="component" value="Unassembled WGS sequence"/>
</dbReference>
<protein>
    <submittedName>
        <fullName evidence="1">13529_t:CDS:1</fullName>
    </submittedName>
</protein>
<dbReference type="AlphaFoldDB" id="A0A9N9DIN9"/>